<name>A0ABD4KAT8_9ENTR</name>
<dbReference type="AlphaFoldDB" id="A0ABD4KAT8"/>
<protein>
    <recommendedName>
        <fullName evidence="5">DUF4760 domain-containing protein</fullName>
    </recommendedName>
</protein>
<dbReference type="EMBL" id="VTFR01000007">
    <property type="protein sequence ID" value="TYT32035.1"/>
    <property type="molecule type" value="Genomic_DNA"/>
</dbReference>
<comment type="caution">
    <text evidence="1">The sequence shown here is derived from an EMBL/GenBank/DDBJ whole genome shotgun (WGS) entry which is preliminary data.</text>
</comment>
<proteinExistence type="predicted"/>
<dbReference type="Proteomes" id="UP000628560">
    <property type="component" value="Unassembled WGS sequence"/>
</dbReference>
<dbReference type="Proteomes" id="UP000323910">
    <property type="component" value="Unassembled WGS sequence"/>
</dbReference>
<organism evidence="1 4">
    <name type="scientific">Lelliottia nimipressuralis</name>
    <dbReference type="NCBI Taxonomy" id="69220"/>
    <lineage>
        <taxon>Bacteria</taxon>
        <taxon>Pseudomonadati</taxon>
        <taxon>Pseudomonadota</taxon>
        <taxon>Gammaproteobacteria</taxon>
        <taxon>Enterobacterales</taxon>
        <taxon>Enterobacteriaceae</taxon>
        <taxon>Lelliottia</taxon>
    </lineage>
</organism>
<reference evidence="1 4" key="2">
    <citation type="submission" date="2020-11" db="EMBL/GenBank/DDBJ databases">
        <title>Identification of Lelliottia nimipressuralis from Wound Infection by Whole Genome-Based Bacterial Identification.</title>
        <authorList>
            <person name="Navarathna D.H."/>
            <person name="Choi H."/>
            <person name="Jinadatha C."/>
            <person name="Chatterjee P."/>
            <person name="Hwang M."/>
        </authorList>
    </citation>
    <scope>NUCLEOTIDE SEQUENCE [LARGE SCALE GENOMIC DNA]</scope>
    <source>
        <strain evidence="1 4">DN2020</strain>
    </source>
</reference>
<gene>
    <name evidence="2" type="ORF">FZO59_16040</name>
    <name evidence="1" type="ORF">ISP11_11720</name>
</gene>
<evidence type="ECO:0008006" key="5">
    <source>
        <dbReference type="Google" id="ProtNLM"/>
    </source>
</evidence>
<accession>A0ABD4KAT8</accession>
<reference evidence="2 3" key="1">
    <citation type="submission" date="2019-08" db="EMBL/GenBank/DDBJ databases">
        <title>The draft genome of Lelliottia nimipressuralis strain CICC 24156.</title>
        <authorList>
            <person name="Wu W."/>
            <person name="Feng Y."/>
            <person name="Zong Z."/>
        </authorList>
    </citation>
    <scope>NUCLEOTIDE SEQUENCE [LARGE SCALE GENOMIC DNA]</scope>
    <source>
        <strain evidence="2 3">CICC 24156</strain>
    </source>
</reference>
<dbReference type="EMBL" id="JADIXP010000006">
    <property type="protein sequence ID" value="MBF4178533.1"/>
    <property type="molecule type" value="Genomic_DNA"/>
</dbReference>
<evidence type="ECO:0000313" key="1">
    <source>
        <dbReference type="EMBL" id="MBF4178533.1"/>
    </source>
</evidence>
<evidence type="ECO:0000313" key="2">
    <source>
        <dbReference type="EMBL" id="TYT32035.1"/>
    </source>
</evidence>
<evidence type="ECO:0000313" key="3">
    <source>
        <dbReference type="Proteomes" id="UP000323910"/>
    </source>
</evidence>
<sequence>MFDIFKIFITFILTGVIGALLSQKIQKKSFLHQIKITQIQKEIERIKEIANNIEKDAGMRIFYGRNLMENYISNNIEEIEKSRSDYRKAVIKWNENLSSYFLELRTLGLTPLAYEFERDVHNNLFKAHKIIDNCVRKNKKADLDDLKICYSLAFDGLRKISRKLMDISDEKWSSIKHGNSEQLNQYNLDKASFVTLIFALFHKSPHSLRVHRSRND</sequence>
<evidence type="ECO:0000313" key="4">
    <source>
        <dbReference type="Proteomes" id="UP000628560"/>
    </source>
</evidence>
<dbReference type="RefSeq" id="WP_129035819.1">
    <property type="nucleotide sequence ID" value="NZ_JADIXP010000006.1"/>
</dbReference>
<keyword evidence="3" id="KW-1185">Reference proteome</keyword>